<reference evidence="2" key="1">
    <citation type="submission" date="2019-08" db="EMBL/GenBank/DDBJ databases">
        <authorList>
            <person name="Kucharzyk K."/>
            <person name="Murdoch R.W."/>
            <person name="Higgins S."/>
            <person name="Loffler F."/>
        </authorList>
    </citation>
    <scope>NUCLEOTIDE SEQUENCE</scope>
</reference>
<evidence type="ECO:0000313" key="2">
    <source>
        <dbReference type="EMBL" id="MPN53881.1"/>
    </source>
</evidence>
<name>A0A645IR84_9ZZZZ</name>
<feature type="compositionally biased region" description="Basic and acidic residues" evidence="1">
    <location>
        <begin position="1"/>
        <end position="12"/>
    </location>
</feature>
<gene>
    <name evidence="2" type="ORF">SDC9_201549</name>
</gene>
<evidence type="ECO:0000256" key="1">
    <source>
        <dbReference type="SAM" id="MobiDB-lite"/>
    </source>
</evidence>
<protein>
    <submittedName>
        <fullName evidence="2">Uncharacterized protein</fullName>
    </submittedName>
</protein>
<sequence>MTVFAEHEKHLPDQGQGQQHGNPETPDLPLIGMLLGGLFPLPGLRIDDLGHETGLGHRSHHGGLVGLP</sequence>
<dbReference type="EMBL" id="VSSQ01121487">
    <property type="protein sequence ID" value="MPN53881.1"/>
    <property type="molecule type" value="Genomic_DNA"/>
</dbReference>
<feature type="region of interest" description="Disordered" evidence="1">
    <location>
        <begin position="1"/>
        <end position="29"/>
    </location>
</feature>
<dbReference type="AlphaFoldDB" id="A0A645IR84"/>
<proteinExistence type="predicted"/>
<organism evidence="2">
    <name type="scientific">bioreactor metagenome</name>
    <dbReference type="NCBI Taxonomy" id="1076179"/>
    <lineage>
        <taxon>unclassified sequences</taxon>
        <taxon>metagenomes</taxon>
        <taxon>ecological metagenomes</taxon>
    </lineage>
</organism>
<accession>A0A645IR84</accession>
<comment type="caution">
    <text evidence="2">The sequence shown here is derived from an EMBL/GenBank/DDBJ whole genome shotgun (WGS) entry which is preliminary data.</text>
</comment>